<evidence type="ECO:0000259" key="1">
    <source>
        <dbReference type="Pfam" id="PF06985"/>
    </source>
</evidence>
<organism evidence="2 3">
    <name type="scientific">Cytospora mali</name>
    <name type="common">Apple Valsa canker fungus</name>
    <name type="synonym">Valsa mali</name>
    <dbReference type="NCBI Taxonomy" id="578113"/>
    <lineage>
        <taxon>Eukaryota</taxon>
        <taxon>Fungi</taxon>
        <taxon>Dikarya</taxon>
        <taxon>Ascomycota</taxon>
        <taxon>Pezizomycotina</taxon>
        <taxon>Sordariomycetes</taxon>
        <taxon>Sordariomycetidae</taxon>
        <taxon>Diaporthales</taxon>
        <taxon>Cytosporaceae</taxon>
        <taxon>Cytospora</taxon>
    </lineage>
</organism>
<dbReference type="PANTHER" id="PTHR24148">
    <property type="entry name" value="ANKYRIN REPEAT DOMAIN-CONTAINING PROTEIN 39 HOMOLOG-RELATED"/>
    <property type="match status" value="1"/>
</dbReference>
<feature type="domain" description="Heterokaryon incompatibility" evidence="1">
    <location>
        <begin position="41"/>
        <end position="121"/>
    </location>
</feature>
<dbReference type="InterPro" id="IPR052895">
    <property type="entry name" value="HetReg/Transcr_Mod"/>
</dbReference>
<dbReference type="OrthoDB" id="6329284at2759"/>
<gene>
    <name evidence="2" type="ORF">VP1G_04193</name>
</gene>
<dbReference type="PANTHER" id="PTHR24148:SF73">
    <property type="entry name" value="HET DOMAIN PROTEIN (AFU_ORTHOLOGUE AFUA_8G01020)"/>
    <property type="match status" value="1"/>
</dbReference>
<accession>A0A194UZ26</accession>
<dbReference type="STRING" id="694573.A0A194UZ26"/>
<protein>
    <recommendedName>
        <fullName evidence="1">Heterokaryon incompatibility domain-containing protein</fullName>
    </recommendedName>
</protein>
<name>A0A194UZ26_CYTMA</name>
<sequence>MILYLLTIVSEHENGAIEVNGRFWRLCPYDLDEFTPESLEFICISYSWGLGREPSPFHHDFLVSDRTVPALVTVARLRPACKHIWVDAFCVPPEEPERCHTLESMGYIYSKAHEVIAVLSDVVLPSLISMQKDKQLAEQHMFELEKDEWVTRAWTYQEAVNARCLFITCEDSGDVIISGQDFINYLGCALAHLSIRPLERRALYPRLDALEDLVDYLTAEYQERSALQVMAKMDRRFHGRPEDHFYAMIGAISSSLSSSTGAVDACEAFMRICERKGDFSFIYSVAPRALEAGRRWRPVPGDLPAVLQWDSWGSGEPGRITHDGLLLENVVQLDLGDVSTEADHFIRNWLTLIRQVPEGASPAEVSVHVFDALRLMGFTGPSHSLATPAGLFFPVRLVSPDEVYSVFISSSIRWVFGSPGILCCQSTDQVSYVPGVLVGTVKHCSTIPVTMS</sequence>
<dbReference type="Proteomes" id="UP000078576">
    <property type="component" value="Unassembled WGS sequence"/>
</dbReference>
<dbReference type="AlphaFoldDB" id="A0A194UZ26"/>
<keyword evidence="3" id="KW-1185">Reference proteome</keyword>
<dbReference type="Pfam" id="PF06985">
    <property type="entry name" value="HET"/>
    <property type="match status" value="1"/>
</dbReference>
<evidence type="ECO:0000313" key="2">
    <source>
        <dbReference type="EMBL" id="KUI56908.1"/>
    </source>
</evidence>
<proteinExistence type="predicted"/>
<evidence type="ECO:0000313" key="3">
    <source>
        <dbReference type="Proteomes" id="UP000078576"/>
    </source>
</evidence>
<dbReference type="InterPro" id="IPR010730">
    <property type="entry name" value="HET"/>
</dbReference>
<dbReference type="EMBL" id="KN714693">
    <property type="protein sequence ID" value="KUI56908.1"/>
    <property type="molecule type" value="Genomic_DNA"/>
</dbReference>
<reference evidence="3" key="1">
    <citation type="submission" date="2014-12" db="EMBL/GenBank/DDBJ databases">
        <title>Genome Sequence of Valsa Canker Pathogens Uncovers a Specific Adaption of Colonization on Woody Bark.</title>
        <authorList>
            <person name="Yin Z."/>
            <person name="Liu H."/>
            <person name="Gao X."/>
            <person name="Li Z."/>
            <person name="Song N."/>
            <person name="Ke X."/>
            <person name="Dai Q."/>
            <person name="Wu Y."/>
            <person name="Sun Y."/>
            <person name="Xu J.-R."/>
            <person name="Kang Z.K."/>
            <person name="Wang L."/>
            <person name="Huang L."/>
        </authorList>
    </citation>
    <scope>NUCLEOTIDE SEQUENCE [LARGE SCALE GENOMIC DNA]</scope>
    <source>
        <strain evidence="3">SXYL134</strain>
    </source>
</reference>